<dbReference type="Gene3D" id="1.10.150.20">
    <property type="entry name" value="5' to 3' exonuclease, C-terminal subdomain"/>
    <property type="match status" value="1"/>
</dbReference>
<dbReference type="SUPFAM" id="SSF47789">
    <property type="entry name" value="C-terminal domain of RNA polymerase alpha subunit"/>
    <property type="match status" value="1"/>
</dbReference>
<dbReference type="RefSeq" id="WP_039682479.1">
    <property type="nucleotide sequence ID" value="NZ_CP010028.1"/>
</dbReference>
<name>A0A0A7KEE9_9DEIO</name>
<sequence>MNPPNVTPWPPPGLSAPARRALAGAGIESVRQLAAHTEQEVLALHGLGPKAMAPLRAALTEAGLIFAGETP</sequence>
<dbReference type="STRING" id="1182571.QR90_04250"/>
<reference evidence="2" key="1">
    <citation type="submission" date="2014-11" db="EMBL/GenBank/DDBJ databases">
        <title>Hymenobacter sp. DG25B genome submission.</title>
        <authorList>
            <person name="Jung H.-Y."/>
            <person name="Kim M.K."/>
            <person name="Srinivasan S."/>
            <person name="Lim S."/>
        </authorList>
    </citation>
    <scope>NUCLEOTIDE SEQUENCE [LARGE SCALE GENOMIC DNA]</scope>
    <source>
        <strain evidence="2">DY59</strain>
    </source>
</reference>
<protein>
    <submittedName>
        <fullName evidence="1">Uncharacterized protein</fullName>
    </submittedName>
</protein>
<evidence type="ECO:0000313" key="1">
    <source>
        <dbReference type="EMBL" id="AIZ44475.1"/>
    </source>
</evidence>
<dbReference type="KEGG" id="dsw:QR90_04250"/>
<dbReference type="HOGENOM" id="CLU_192240_1_0_0"/>
<evidence type="ECO:0000313" key="2">
    <source>
        <dbReference type="Proteomes" id="UP000030634"/>
    </source>
</evidence>
<dbReference type="Proteomes" id="UP000030634">
    <property type="component" value="Chromosome"/>
</dbReference>
<dbReference type="EMBL" id="CP010028">
    <property type="protein sequence ID" value="AIZ44475.1"/>
    <property type="molecule type" value="Genomic_DNA"/>
</dbReference>
<proteinExistence type="predicted"/>
<accession>A0A0A7KEE9</accession>
<dbReference type="AlphaFoldDB" id="A0A0A7KEE9"/>
<gene>
    <name evidence="1" type="ORF">QR90_04250</name>
</gene>
<organism evidence="1 2">
    <name type="scientific">Deinococcus radiopugnans</name>
    <dbReference type="NCBI Taxonomy" id="57497"/>
    <lineage>
        <taxon>Bacteria</taxon>
        <taxon>Thermotogati</taxon>
        <taxon>Deinococcota</taxon>
        <taxon>Deinococci</taxon>
        <taxon>Deinococcales</taxon>
        <taxon>Deinococcaceae</taxon>
        <taxon>Deinococcus</taxon>
    </lineage>
</organism>